<evidence type="ECO:0000256" key="1">
    <source>
        <dbReference type="ARBA" id="ARBA00000013"/>
    </source>
</evidence>
<keyword evidence="10 17" id="KW-0520">NAD</keyword>
<feature type="binding site" evidence="18">
    <location>
        <begin position="130"/>
        <end position="136"/>
    </location>
    <ligand>
        <name>(6S)-NADPHX</name>
        <dbReference type="ChEBI" id="CHEBI:64076"/>
    </ligand>
</feature>
<feature type="binding site" evidence="17">
    <location>
        <position position="259"/>
    </location>
    <ligand>
        <name>(6S)-NADPHX</name>
        <dbReference type="ChEBI" id="CHEBI:64076"/>
    </ligand>
</feature>
<dbReference type="Pfam" id="PF03853">
    <property type="entry name" value="YjeF_N"/>
    <property type="match status" value="1"/>
</dbReference>
<comment type="similarity">
    <text evidence="3 19">In the N-terminal section; belongs to the NnrE/AIBP family.</text>
</comment>
<dbReference type="PROSITE" id="PS51383">
    <property type="entry name" value="YJEF_C_3"/>
    <property type="match status" value="1"/>
</dbReference>
<feature type="binding site" evidence="17">
    <location>
        <position position="472"/>
    </location>
    <ligand>
        <name>(6S)-NADPHX</name>
        <dbReference type="ChEBI" id="CHEBI:64076"/>
    </ligand>
</feature>
<dbReference type="PIRSF" id="PIRSF017184">
    <property type="entry name" value="Nnr"/>
    <property type="match status" value="1"/>
</dbReference>
<dbReference type="GO" id="GO:0052855">
    <property type="term" value="F:ADP-dependent NAD(P)H-hydrate dehydratase activity"/>
    <property type="evidence" value="ECO:0007669"/>
    <property type="project" value="UniProtKB-UniRule"/>
</dbReference>
<dbReference type="NCBIfam" id="TIGR00196">
    <property type="entry name" value="yjeF_cterm"/>
    <property type="match status" value="1"/>
</dbReference>
<evidence type="ECO:0000256" key="13">
    <source>
        <dbReference type="ARBA" id="ARBA00023268"/>
    </source>
</evidence>
<dbReference type="PROSITE" id="PS51385">
    <property type="entry name" value="YJEF_N"/>
    <property type="match status" value="1"/>
</dbReference>
<evidence type="ECO:0000256" key="11">
    <source>
        <dbReference type="ARBA" id="ARBA00023235"/>
    </source>
</evidence>
<dbReference type="SUPFAM" id="SSF64153">
    <property type="entry name" value="YjeF N-terminal domain-like"/>
    <property type="match status" value="1"/>
</dbReference>
<feature type="binding site" evidence="18">
    <location>
        <position position="126"/>
    </location>
    <ligand>
        <name>K(+)</name>
        <dbReference type="ChEBI" id="CHEBI:29103"/>
    </ligand>
</feature>
<reference evidence="22 23" key="1">
    <citation type="submission" date="2015-07" db="EMBL/GenBank/DDBJ databases">
        <title>Genome sequence of Ornatilinea apprima DSM 23815.</title>
        <authorList>
            <person name="Hemp J."/>
            <person name="Ward L.M."/>
            <person name="Pace L.A."/>
            <person name="Fischer W.W."/>
        </authorList>
    </citation>
    <scope>NUCLEOTIDE SEQUENCE [LARGE SCALE GENOMIC DNA]</scope>
    <source>
        <strain evidence="22 23">P3M-1</strain>
    </source>
</reference>
<dbReference type="EC" id="4.2.1.136" evidence="19"/>
<evidence type="ECO:0000256" key="7">
    <source>
        <dbReference type="ARBA" id="ARBA00022840"/>
    </source>
</evidence>
<dbReference type="InterPro" id="IPR017953">
    <property type="entry name" value="Carbohydrate_kinase_pred_CS"/>
</dbReference>
<comment type="function">
    <text evidence="17">Catalyzes the dehydration of the S-form of NAD(P)HX at the expense of ADP, which is converted to AMP. Together with NAD(P)HX epimerase, which catalyzes the epimerization of the S- and R-forms, the enzyme allows the repair of both epimers of NAD(P)HX, a damaged form of NAD(P)H that is a result of enzymatic or heat-dependent hydration.</text>
</comment>
<comment type="subunit">
    <text evidence="17">Homotetramer.</text>
</comment>
<dbReference type="STRING" id="1134406.ADN00_01195"/>
<dbReference type="PANTHER" id="PTHR12592">
    <property type="entry name" value="ATP-DEPENDENT (S)-NAD(P)H-HYDRATE DEHYDRATASE FAMILY MEMBER"/>
    <property type="match status" value="1"/>
</dbReference>
<comment type="catalytic activity">
    <reaction evidence="1 18 19">
        <text>(6R)-NADHX = (6S)-NADHX</text>
        <dbReference type="Rhea" id="RHEA:32215"/>
        <dbReference type="ChEBI" id="CHEBI:64074"/>
        <dbReference type="ChEBI" id="CHEBI:64075"/>
        <dbReference type="EC" id="5.1.99.6"/>
    </reaction>
</comment>
<gene>
    <name evidence="17" type="primary">nnrD</name>
    <name evidence="18" type="synonym">nnrE</name>
    <name evidence="22" type="ORF">ADN00_01195</name>
</gene>
<feature type="binding site" evidence="18">
    <location>
        <position position="164"/>
    </location>
    <ligand>
        <name>K(+)</name>
        <dbReference type="ChEBI" id="CHEBI:29103"/>
    </ligand>
</feature>
<dbReference type="EMBL" id="LGCL01000003">
    <property type="protein sequence ID" value="KPL80834.1"/>
    <property type="molecule type" value="Genomic_DNA"/>
</dbReference>
<dbReference type="Pfam" id="PF01256">
    <property type="entry name" value="Carb_kinase"/>
    <property type="match status" value="2"/>
</dbReference>
<dbReference type="InterPro" id="IPR000631">
    <property type="entry name" value="CARKD"/>
</dbReference>
<comment type="cofactor">
    <cofactor evidence="17">
        <name>Mg(2+)</name>
        <dbReference type="ChEBI" id="CHEBI:18420"/>
    </cofactor>
</comment>
<comment type="similarity">
    <text evidence="18">Belongs to the NnrE/AIBP family.</text>
</comment>
<comment type="caution">
    <text evidence="18">Lacks conserved residue(s) required for the propagation of feature annotation.</text>
</comment>
<evidence type="ECO:0000256" key="2">
    <source>
        <dbReference type="ARBA" id="ARBA00000909"/>
    </source>
</evidence>
<feature type="binding site" evidence="17">
    <location>
        <position position="471"/>
    </location>
    <ligand>
        <name>AMP</name>
        <dbReference type="ChEBI" id="CHEBI:456215"/>
    </ligand>
</feature>
<evidence type="ECO:0000313" key="23">
    <source>
        <dbReference type="Proteomes" id="UP000050417"/>
    </source>
</evidence>
<comment type="catalytic activity">
    <reaction evidence="2 18 19">
        <text>(6R)-NADPHX = (6S)-NADPHX</text>
        <dbReference type="Rhea" id="RHEA:32227"/>
        <dbReference type="ChEBI" id="CHEBI:64076"/>
        <dbReference type="ChEBI" id="CHEBI:64077"/>
        <dbReference type="EC" id="5.1.99.6"/>
    </reaction>
</comment>
<proteinExistence type="inferred from homology"/>
<keyword evidence="11 18" id="KW-0413">Isomerase</keyword>
<evidence type="ECO:0000259" key="21">
    <source>
        <dbReference type="PROSITE" id="PS51385"/>
    </source>
</evidence>
<dbReference type="Gene3D" id="3.40.50.10260">
    <property type="entry name" value="YjeF N-terminal domain"/>
    <property type="match status" value="1"/>
</dbReference>
<dbReference type="InterPro" id="IPR036652">
    <property type="entry name" value="YjeF_N_dom_sf"/>
</dbReference>
<keyword evidence="5 18" id="KW-0479">Metal-binding</keyword>
<feature type="binding site" evidence="17">
    <location>
        <begin position="442"/>
        <end position="446"/>
    </location>
    <ligand>
        <name>AMP</name>
        <dbReference type="ChEBI" id="CHEBI:456215"/>
    </ligand>
</feature>
<sequence>MKLLTVDEIRALEADANAKGMRYETMIENAGSGLAEVILSRYGEIGDTAAVGLVGSGNNGGDALVALTRLAEAGWEARAYLASPREDGDRLVKGLLEAGGEVVIGAEDPRREQLNAWLHSATVLMDGVLGTGIRLPLRKEAAELLRDVKKSGMLPHVVAVDCPSGVDCASGEAAPETLQAELTVCMEAVKTGLMTFPAFELCGEIVTVAIGVPEDANQRQMVIDADLARGWLPERRLDAHKGTFGTAVIVAGSVNYPGAALLAARAAYRIGSGLVTCGTIAALQRSLAGQLPEATWLILPEEMGVISEDAAGVVLQNLNRATALLLGSGFGQEEATGQFLKTLLHPASHSRRVAIGFVGAQGVKEKEEMGGRLPPLVVDADGLKLLAKMEDWWKKLPANSILTPHPGEMSILSGLPVAEVQKERMEIAREMAERWGQVVVLKGALTVIAEPGGRLGVIPVASPALARAGTGDVLAGMITGLRAQGVGAFEAAAAGAWIHAQAGLLAAEKVGHSASVLAGDVVEAIADVLSEL</sequence>
<evidence type="ECO:0000259" key="20">
    <source>
        <dbReference type="PROSITE" id="PS51383"/>
    </source>
</evidence>
<evidence type="ECO:0000256" key="6">
    <source>
        <dbReference type="ARBA" id="ARBA00022741"/>
    </source>
</evidence>
<dbReference type="InterPro" id="IPR004443">
    <property type="entry name" value="YjeF_N_dom"/>
</dbReference>
<keyword evidence="12 17" id="KW-0456">Lyase</keyword>
<comment type="catalytic activity">
    <reaction evidence="16 17 19">
        <text>(6S)-NADPHX + ADP = AMP + phosphate + NADPH + H(+)</text>
        <dbReference type="Rhea" id="RHEA:32235"/>
        <dbReference type="ChEBI" id="CHEBI:15378"/>
        <dbReference type="ChEBI" id="CHEBI:43474"/>
        <dbReference type="ChEBI" id="CHEBI:57783"/>
        <dbReference type="ChEBI" id="CHEBI:64076"/>
        <dbReference type="ChEBI" id="CHEBI:456215"/>
        <dbReference type="ChEBI" id="CHEBI:456216"/>
        <dbReference type="EC" id="4.2.1.136"/>
    </reaction>
</comment>
<comment type="function">
    <text evidence="14 19">Bifunctional enzyme that catalyzes the epimerization of the S- and R-forms of NAD(P)HX and the dehydration of the S-form of NAD(P)HX at the expense of ADP, which is converted to AMP. This allows the repair of both epimers of NAD(P)HX, a damaged form of NAD(P)H that is a result of enzymatic or heat-dependent hydration.</text>
</comment>
<dbReference type="Gene3D" id="3.40.1190.20">
    <property type="match status" value="1"/>
</dbReference>
<dbReference type="Proteomes" id="UP000050417">
    <property type="component" value="Unassembled WGS sequence"/>
</dbReference>
<feature type="binding site" evidence="18">
    <location>
        <position position="59"/>
    </location>
    <ligand>
        <name>K(+)</name>
        <dbReference type="ChEBI" id="CHEBI:29103"/>
    </ligand>
</feature>
<dbReference type="InterPro" id="IPR029056">
    <property type="entry name" value="Ribokinase-like"/>
</dbReference>
<evidence type="ECO:0000256" key="3">
    <source>
        <dbReference type="ARBA" id="ARBA00006001"/>
    </source>
</evidence>
<evidence type="ECO:0000256" key="5">
    <source>
        <dbReference type="ARBA" id="ARBA00022723"/>
    </source>
</evidence>
<evidence type="ECO:0000256" key="12">
    <source>
        <dbReference type="ARBA" id="ARBA00023239"/>
    </source>
</evidence>
<dbReference type="GO" id="GO:0110051">
    <property type="term" value="P:metabolite repair"/>
    <property type="evidence" value="ECO:0007669"/>
    <property type="project" value="TreeGrafter"/>
</dbReference>
<dbReference type="PROSITE" id="PS01050">
    <property type="entry name" value="YJEF_C_2"/>
    <property type="match status" value="1"/>
</dbReference>
<dbReference type="GO" id="GO:0046872">
    <property type="term" value="F:metal ion binding"/>
    <property type="evidence" value="ECO:0007669"/>
    <property type="project" value="UniProtKB-UniRule"/>
</dbReference>
<keyword evidence="23" id="KW-1185">Reference proteome</keyword>
<feature type="binding site" evidence="18">
    <location>
        <begin position="58"/>
        <end position="62"/>
    </location>
    <ligand>
        <name>(6S)-NADPHX</name>
        <dbReference type="ChEBI" id="CHEBI:64076"/>
    </ligand>
</feature>
<dbReference type="CDD" id="cd01171">
    <property type="entry name" value="YXKO-related"/>
    <property type="match status" value="1"/>
</dbReference>
<dbReference type="HAMAP" id="MF_01966">
    <property type="entry name" value="NADHX_epimerase"/>
    <property type="match status" value="1"/>
</dbReference>
<comment type="function">
    <text evidence="18">Catalyzes the epimerization of the S- and R-forms of NAD(P)HX, a damaged form of NAD(P)H that is a result of enzymatic or heat-dependent hydration. This is a prerequisite for the S-specific NAD(P)H-hydrate dehydratase to allow the repair of both epimers of NAD(P)HX.</text>
</comment>
<dbReference type="GO" id="GO:0046496">
    <property type="term" value="P:nicotinamide nucleotide metabolic process"/>
    <property type="evidence" value="ECO:0007669"/>
    <property type="project" value="UniProtKB-UniRule"/>
</dbReference>
<evidence type="ECO:0000256" key="4">
    <source>
        <dbReference type="ARBA" id="ARBA00009524"/>
    </source>
</evidence>
<evidence type="ECO:0000313" key="22">
    <source>
        <dbReference type="EMBL" id="KPL80834.1"/>
    </source>
</evidence>
<protein>
    <recommendedName>
        <fullName evidence="19">Bifunctional NAD(P)H-hydrate repair enzyme</fullName>
    </recommendedName>
    <alternativeName>
        <fullName evidence="19">Nicotinamide nucleotide repair protein</fullName>
    </alternativeName>
    <domain>
        <recommendedName>
            <fullName evidence="19">ADP-dependent (S)-NAD(P)H-hydrate dehydratase</fullName>
            <ecNumber evidence="19">4.2.1.136</ecNumber>
        </recommendedName>
        <alternativeName>
            <fullName evidence="19">ADP-dependent NAD(P)HX dehydratase</fullName>
        </alternativeName>
    </domain>
    <domain>
        <recommendedName>
            <fullName evidence="19">NAD(P)H-hydrate epimerase</fullName>
            <ecNumber evidence="19">5.1.99.6</ecNumber>
        </recommendedName>
    </domain>
</protein>
<dbReference type="AlphaFoldDB" id="A0A0N8GPG5"/>
<keyword evidence="8 17" id="KW-0521">NADP</keyword>
<feature type="binding site" evidence="18">
    <location>
        <position position="161"/>
    </location>
    <ligand>
        <name>(6S)-NADPHX</name>
        <dbReference type="ChEBI" id="CHEBI:64076"/>
    </ligand>
</feature>
<dbReference type="PATRIC" id="fig|1134406.4.peg.1987"/>
<evidence type="ECO:0000256" key="9">
    <source>
        <dbReference type="ARBA" id="ARBA00022958"/>
    </source>
</evidence>
<dbReference type="RefSeq" id="WP_075061135.1">
    <property type="nucleotide sequence ID" value="NZ_LGCL01000003.1"/>
</dbReference>
<evidence type="ECO:0000256" key="19">
    <source>
        <dbReference type="PIRNR" id="PIRNR017184"/>
    </source>
</evidence>
<comment type="cofactor">
    <cofactor evidence="18 19">
        <name>K(+)</name>
        <dbReference type="ChEBI" id="CHEBI:29103"/>
    </cofactor>
    <text evidence="18 19">Binds 1 potassium ion per subunit.</text>
</comment>
<evidence type="ECO:0000256" key="17">
    <source>
        <dbReference type="HAMAP-Rule" id="MF_01965"/>
    </source>
</evidence>
<comment type="similarity">
    <text evidence="17">Belongs to the NnrD/CARKD family.</text>
</comment>
<accession>A0A0N8GPG5</accession>
<comment type="catalytic activity">
    <reaction evidence="15 17 19">
        <text>(6S)-NADHX + ADP = AMP + phosphate + NADH + H(+)</text>
        <dbReference type="Rhea" id="RHEA:32223"/>
        <dbReference type="ChEBI" id="CHEBI:15378"/>
        <dbReference type="ChEBI" id="CHEBI:43474"/>
        <dbReference type="ChEBI" id="CHEBI:57945"/>
        <dbReference type="ChEBI" id="CHEBI:64074"/>
        <dbReference type="ChEBI" id="CHEBI:456215"/>
        <dbReference type="ChEBI" id="CHEBI:456216"/>
        <dbReference type="EC" id="4.2.1.136"/>
    </reaction>
</comment>
<evidence type="ECO:0000256" key="14">
    <source>
        <dbReference type="ARBA" id="ARBA00025153"/>
    </source>
</evidence>
<keyword evidence="6 17" id="KW-0547">Nucleotide-binding</keyword>
<evidence type="ECO:0000256" key="10">
    <source>
        <dbReference type="ARBA" id="ARBA00023027"/>
    </source>
</evidence>
<feature type="domain" description="YjeF C-terminal" evidence="20">
    <location>
        <begin position="224"/>
        <end position="532"/>
    </location>
</feature>
<dbReference type="HAMAP" id="MF_01965">
    <property type="entry name" value="NADHX_dehydratase"/>
    <property type="match status" value="1"/>
</dbReference>
<comment type="similarity">
    <text evidence="4 19">In the C-terminal section; belongs to the NnrD/CARKD family.</text>
</comment>
<feature type="binding site" evidence="17">
    <location>
        <position position="329"/>
    </location>
    <ligand>
        <name>(6S)-NADPHX</name>
        <dbReference type="ChEBI" id="CHEBI:64076"/>
    </ligand>
</feature>
<dbReference type="PANTHER" id="PTHR12592:SF0">
    <property type="entry name" value="ATP-DEPENDENT (S)-NAD(P)H-HYDRATE DEHYDRATASE"/>
    <property type="match status" value="1"/>
</dbReference>
<dbReference type="GO" id="GO:0005524">
    <property type="term" value="F:ATP binding"/>
    <property type="evidence" value="ECO:0007669"/>
    <property type="project" value="UniProtKB-UniRule"/>
</dbReference>
<name>A0A0N8GPG5_9CHLR</name>
<evidence type="ECO:0000256" key="18">
    <source>
        <dbReference type="HAMAP-Rule" id="MF_01966"/>
    </source>
</evidence>
<dbReference type="InterPro" id="IPR030677">
    <property type="entry name" value="Nnr"/>
</dbReference>
<dbReference type="EC" id="5.1.99.6" evidence="19"/>
<dbReference type="SUPFAM" id="SSF53613">
    <property type="entry name" value="Ribokinase-like"/>
    <property type="match status" value="1"/>
</dbReference>
<keyword evidence="13" id="KW-0511">Multifunctional enzyme</keyword>
<evidence type="ECO:0000256" key="16">
    <source>
        <dbReference type="ARBA" id="ARBA00049209"/>
    </source>
</evidence>
<organism evidence="22 23">
    <name type="scientific">Ornatilinea apprima</name>
    <dbReference type="NCBI Taxonomy" id="1134406"/>
    <lineage>
        <taxon>Bacteria</taxon>
        <taxon>Bacillati</taxon>
        <taxon>Chloroflexota</taxon>
        <taxon>Anaerolineae</taxon>
        <taxon>Anaerolineales</taxon>
        <taxon>Anaerolineaceae</taxon>
        <taxon>Ornatilinea</taxon>
    </lineage>
</organism>
<evidence type="ECO:0000256" key="8">
    <source>
        <dbReference type="ARBA" id="ARBA00022857"/>
    </source>
</evidence>
<comment type="caution">
    <text evidence="22">The sequence shown here is derived from an EMBL/GenBank/DDBJ whole genome shotgun (WGS) entry which is preliminary data.</text>
</comment>
<keyword evidence="7 17" id="KW-0067">ATP-binding</keyword>
<dbReference type="GO" id="GO:0052856">
    <property type="term" value="F:NAD(P)HX epimerase activity"/>
    <property type="evidence" value="ECO:0007669"/>
    <property type="project" value="UniProtKB-UniRule"/>
</dbReference>
<feature type="domain" description="YjeF N-terminal" evidence="21">
    <location>
        <begin position="9"/>
        <end position="218"/>
    </location>
</feature>
<keyword evidence="9 18" id="KW-0630">Potassium</keyword>
<dbReference type="OrthoDB" id="9806925at2"/>
<evidence type="ECO:0000256" key="15">
    <source>
        <dbReference type="ARBA" id="ARBA00048238"/>
    </source>
</evidence>
<feature type="binding site" evidence="17">
    <location>
        <position position="405"/>
    </location>
    <ligand>
        <name>(6S)-NADPHX</name>
        <dbReference type="ChEBI" id="CHEBI:64076"/>
    </ligand>
</feature>